<dbReference type="InterPro" id="IPR037695">
    <property type="entry name" value="IQUB"/>
</dbReference>
<evidence type="ECO:0000313" key="1">
    <source>
        <dbReference type="EnsemblMetazoa" id="AAEL019613-PA"/>
    </source>
</evidence>
<dbReference type="GO" id="GO:0030317">
    <property type="term" value="P:flagellated sperm motility"/>
    <property type="evidence" value="ECO:0007669"/>
    <property type="project" value="TreeGrafter"/>
</dbReference>
<dbReference type="Proteomes" id="UP000008820">
    <property type="component" value="Chromosome 1"/>
</dbReference>
<organism evidence="1 2">
    <name type="scientific">Aedes aegypti</name>
    <name type="common">Yellowfever mosquito</name>
    <name type="synonym">Culex aegypti</name>
    <dbReference type="NCBI Taxonomy" id="7159"/>
    <lineage>
        <taxon>Eukaryota</taxon>
        <taxon>Metazoa</taxon>
        <taxon>Ecdysozoa</taxon>
        <taxon>Arthropoda</taxon>
        <taxon>Hexapoda</taxon>
        <taxon>Insecta</taxon>
        <taxon>Pterygota</taxon>
        <taxon>Neoptera</taxon>
        <taxon>Endopterygota</taxon>
        <taxon>Diptera</taxon>
        <taxon>Nematocera</taxon>
        <taxon>Culicoidea</taxon>
        <taxon>Culicidae</taxon>
        <taxon>Culicinae</taxon>
        <taxon>Aedini</taxon>
        <taxon>Aedes</taxon>
        <taxon>Stegomyia</taxon>
    </lineage>
</organism>
<dbReference type="PANTHER" id="PTHR21074:SF0">
    <property type="entry name" value="IQ AND UBIQUITIN-LIKE DOMAIN-CONTAINING PROTEIN"/>
    <property type="match status" value="1"/>
</dbReference>
<gene>
    <name evidence="1" type="primary">110678887</name>
</gene>
<dbReference type="PANTHER" id="PTHR21074">
    <property type="entry name" value="IQ AND UBIQUITIN-LIKE DOMAIN-CONTAINING PROTEIN"/>
    <property type="match status" value="1"/>
</dbReference>
<name>A0A6I8TJ98_AEDAE</name>
<sequence length="108" mass="12228">MDLELAESAREENIRLEPQVYYNNFSLPDIITVRIPADVTGAEGRGSRDLVVEIENQAIIKPFVGGYVDKITKTEYHDAFTQTGPPLERIKFDGRFKYSIPTDVKVLP</sequence>
<dbReference type="EnsemblMetazoa" id="AAEL019613-RA">
    <property type="protein sequence ID" value="AAEL019613-PA"/>
    <property type="gene ID" value="AAEL019613"/>
</dbReference>
<dbReference type="GO" id="GO:0060271">
    <property type="term" value="P:cilium assembly"/>
    <property type="evidence" value="ECO:0007669"/>
    <property type="project" value="TreeGrafter"/>
</dbReference>
<dbReference type="AlphaFoldDB" id="A0A6I8TJ98"/>
<dbReference type="GO" id="GO:0031514">
    <property type="term" value="C:motile cilium"/>
    <property type="evidence" value="ECO:0007669"/>
    <property type="project" value="TreeGrafter"/>
</dbReference>
<reference evidence="1 2" key="1">
    <citation type="submission" date="2017-06" db="EMBL/GenBank/DDBJ databases">
        <title>Aedes aegypti genome working group (AGWG) sequencing and assembly.</title>
        <authorList>
            <consortium name="Aedes aegypti Genome Working Group (AGWG)"/>
            <person name="Matthews B.J."/>
        </authorList>
    </citation>
    <scope>NUCLEOTIDE SEQUENCE [LARGE SCALE GENOMIC DNA]</scope>
    <source>
        <strain evidence="1 2">LVP_AGWG</strain>
    </source>
</reference>
<dbReference type="OrthoDB" id="10265862at2759"/>
<proteinExistence type="predicted"/>
<dbReference type="InParanoid" id="A0A6I8TJ98"/>
<dbReference type="GO" id="GO:0001669">
    <property type="term" value="C:acrosomal vesicle"/>
    <property type="evidence" value="ECO:0007669"/>
    <property type="project" value="TreeGrafter"/>
</dbReference>
<accession>A0A6I8TJ98</accession>
<evidence type="ECO:0000313" key="2">
    <source>
        <dbReference type="Proteomes" id="UP000008820"/>
    </source>
</evidence>
<reference evidence="1" key="2">
    <citation type="submission" date="2020-05" db="UniProtKB">
        <authorList>
            <consortium name="EnsemblMetazoa"/>
        </authorList>
    </citation>
    <scope>IDENTIFICATION</scope>
    <source>
        <strain evidence="1">LVP_AGWG</strain>
    </source>
</reference>
<keyword evidence="2" id="KW-1185">Reference proteome</keyword>
<protein>
    <submittedName>
        <fullName evidence="1">Uncharacterized protein</fullName>
    </submittedName>
</protein>